<dbReference type="PROSITE" id="PS50043">
    <property type="entry name" value="HTH_LUXR_2"/>
    <property type="match status" value="1"/>
</dbReference>
<proteinExistence type="predicted"/>
<keyword evidence="2" id="KW-0238">DNA-binding</keyword>
<dbReference type="RefSeq" id="WP_063181050.1">
    <property type="nucleotide sequence ID" value="NZ_LQNT01000009.1"/>
</dbReference>
<keyword evidence="3" id="KW-0804">Transcription</keyword>
<organism evidence="5 6">
    <name type="scientific">Bhargavaea cecembensis</name>
    <dbReference type="NCBI Taxonomy" id="394098"/>
    <lineage>
        <taxon>Bacteria</taxon>
        <taxon>Bacillati</taxon>
        <taxon>Bacillota</taxon>
        <taxon>Bacilli</taxon>
        <taxon>Bacillales</taxon>
        <taxon>Caryophanaceae</taxon>
        <taxon>Bhargavaea</taxon>
    </lineage>
</organism>
<evidence type="ECO:0000259" key="4">
    <source>
        <dbReference type="PROSITE" id="PS50043"/>
    </source>
</evidence>
<dbReference type="GO" id="GO:0003677">
    <property type="term" value="F:DNA binding"/>
    <property type="evidence" value="ECO:0007669"/>
    <property type="project" value="UniProtKB-KW"/>
</dbReference>
<dbReference type="CDD" id="cd06170">
    <property type="entry name" value="LuxR_C_like"/>
    <property type="match status" value="1"/>
</dbReference>
<accession>A0A165H780</accession>
<protein>
    <recommendedName>
        <fullName evidence="4">HTH luxR-type domain-containing protein</fullName>
    </recommendedName>
</protein>
<dbReference type="AlphaFoldDB" id="A0A165H780"/>
<comment type="caution">
    <text evidence="5">The sequence shown here is derived from an EMBL/GenBank/DDBJ whole genome shotgun (WGS) entry which is preliminary data.</text>
</comment>
<gene>
    <name evidence="5" type="ORF">AV656_08760</name>
</gene>
<evidence type="ECO:0000256" key="3">
    <source>
        <dbReference type="ARBA" id="ARBA00023163"/>
    </source>
</evidence>
<evidence type="ECO:0000256" key="1">
    <source>
        <dbReference type="ARBA" id="ARBA00023015"/>
    </source>
</evidence>
<dbReference type="Proteomes" id="UP000076490">
    <property type="component" value="Unassembled WGS sequence"/>
</dbReference>
<dbReference type="InterPro" id="IPR000792">
    <property type="entry name" value="Tscrpt_reg_LuxR_C"/>
</dbReference>
<dbReference type="PANTHER" id="PTHR44688">
    <property type="entry name" value="DNA-BINDING TRANSCRIPTIONAL ACTIVATOR DEVR_DOSR"/>
    <property type="match status" value="1"/>
</dbReference>
<dbReference type="OrthoDB" id="581422at2"/>
<dbReference type="GO" id="GO:0006355">
    <property type="term" value="P:regulation of DNA-templated transcription"/>
    <property type="evidence" value="ECO:0007669"/>
    <property type="project" value="InterPro"/>
</dbReference>
<sequence length="234" mass="26696">MATLEMEQMISRLQHVPGHEDQIIEMLEGFLEVFPILDVGLFRYSPIGYLTEGVMAIVPENNGLTELSHIRDIRDDIRTVPPVKEAVRERKAVLVKGENFIKYNFRYRFSQNTKFLLFVPICFRNTVIGVLSSTQFSAGEKEIENLLPAITRYGVEIGRIFERPYLKSGDSGLLNSRELEIMYLLSLGESTKSIAKKIHLSEFTVQDYIKSSLKKLGVRNRTQAVADLLRKGIL</sequence>
<dbReference type="PRINTS" id="PR00038">
    <property type="entry name" value="HTHLUXR"/>
</dbReference>
<dbReference type="EMBL" id="LQNT01000009">
    <property type="protein sequence ID" value="KZE38979.1"/>
    <property type="molecule type" value="Genomic_DNA"/>
</dbReference>
<reference evidence="5 6" key="1">
    <citation type="submission" date="2016-01" db="EMBL/GenBank/DDBJ databases">
        <title>Whole genome sequencing of Bhargavaea cecembensis T14.</title>
        <authorList>
            <person name="Hong K.W."/>
        </authorList>
    </citation>
    <scope>NUCLEOTIDE SEQUENCE [LARGE SCALE GENOMIC DNA]</scope>
    <source>
        <strain evidence="5 6">T14</strain>
    </source>
</reference>
<dbReference type="Gene3D" id="1.10.10.10">
    <property type="entry name" value="Winged helix-like DNA-binding domain superfamily/Winged helix DNA-binding domain"/>
    <property type="match status" value="1"/>
</dbReference>
<evidence type="ECO:0000256" key="2">
    <source>
        <dbReference type="ARBA" id="ARBA00023125"/>
    </source>
</evidence>
<evidence type="ECO:0000313" key="6">
    <source>
        <dbReference type="Proteomes" id="UP000076490"/>
    </source>
</evidence>
<dbReference type="Pfam" id="PF00196">
    <property type="entry name" value="GerE"/>
    <property type="match status" value="1"/>
</dbReference>
<keyword evidence="1" id="KW-0805">Transcription regulation</keyword>
<dbReference type="InterPro" id="IPR036388">
    <property type="entry name" value="WH-like_DNA-bd_sf"/>
</dbReference>
<dbReference type="SUPFAM" id="SSF46894">
    <property type="entry name" value="C-terminal effector domain of the bipartite response regulators"/>
    <property type="match status" value="1"/>
</dbReference>
<dbReference type="SMART" id="SM00421">
    <property type="entry name" value="HTH_LUXR"/>
    <property type="match status" value="1"/>
</dbReference>
<feature type="domain" description="HTH luxR-type" evidence="4">
    <location>
        <begin position="167"/>
        <end position="232"/>
    </location>
</feature>
<evidence type="ECO:0000313" key="5">
    <source>
        <dbReference type="EMBL" id="KZE38979.1"/>
    </source>
</evidence>
<dbReference type="InterPro" id="IPR016032">
    <property type="entry name" value="Sig_transdc_resp-reg_C-effctor"/>
</dbReference>
<dbReference type="PANTHER" id="PTHR44688:SF16">
    <property type="entry name" value="DNA-BINDING TRANSCRIPTIONAL ACTIVATOR DEVR_DOSR"/>
    <property type="match status" value="1"/>
</dbReference>
<dbReference type="PROSITE" id="PS00622">
    <property type="entry name" value="HTH_LUXR_1"/>
    <property type="match status" value="1"/>
</dbReference>
<name>A0A165H780_9BACL</name>